<evidence type="ECO:0000259" key="1">
    <source>
        <dbReference type="Pfam" id="PF06983"/>
    </source>
</evidence>
<dbReference type="Proteomes" id="UP001589733">
    <property type="component" value="Unassembled WGS sequence"/>
</dbReference>
<reference evidence="2 3" key="1">
    <citation type="submission" date="2024-09" db="EMBL/GenBank/DDBJ databases">
        <authorList>
            <person name="Sun Q."/>
            <person name="Mori K."/>
        </authorList>
    </citation>
    <scope>NUCLEOTIDE SEQUENCE [LARGE SCALE GENOMIC DNA]</scope>
    <source>
        <strain evidence="2 3">JCM 13503</strain>
    </source>
</reference>
<accession>A0ABV6AWV6</accession>
<evidence type="ECO:0000313" key="3">
    <source>
        <dbReference type="Proteomes" id="UP001589733"/>
    </source>
</evidence>
<dbReference type="InterPro" id="IPR029068">
    <property type="entry name" value="Glyas_Bleomycin-R_OHBP_Dase"/>
</dbReference>
<feature type="domain" description="PhnB-like" evidence="1">
    <location>
        <begin position="4"/>
        <end position="129"/>
    </location>
</feature>
<dbReference type="Gene3D" id="3.10.180.10">
    <property type="entry name" value="2,3-Dihydroxybiphenyl 1,2-Dioxygenase, domain 1"/>
    <property type="match status" value="1"/>
</dbReference>
<sequence length="139" mass="15476">MINVTPHLNFRGNARAALEFYQTATNGHLLLVTYEDAHNVQDPAEAHQVMFGQVTAPNGFRIMAYDVPSRLPWDQGQTAFFVSSRSTDTAEIQSLWEGLSPDAHVVQPLGPSGWTPLYGMLQDRFGVTWVLDVEVPYQG</sequence>
<gene>
    <name evidence="2" type="ORF">ACFFLM_07955</name>
</gene>
<keyword evidence="3" id="KW-1185">Reference proteome</keyword>
<proteinExistence type="predicted"/>
<protein>
    <submittedName>
        <fullName evidence="2">VOC family protein</fullName>
    </submittedName>
</protein>
<dbReference type="RefSeq" id="WP_380007803.1">
    <property type="nucleotide sequence ID" value="NZ_JBHLYR010000025.1"/>
</dbReference>
<comment type="caution">
    <text evidence="2">The sequence shown here is derived from an EMBL/GenBank/DDBJ whole genome shotgun (WGS) entry which is preliminary data.</text>
</comment>
<organism evidence="2 3">
    <name type="scientific">Deinococcus oregonensis</name>
    <dbReference type="NCBI Taxonomy" id="1805970"/>
    <lineage>
        <taxon>Bacteria</taxon>
        <taxon>Thermotogati</taxon>
        <taxon>Deinococcota</taxon>
        <taxon>Deinococci</taxon>
        <taxon>Deinococcales</taxon>
        <taxon>Deinococcaceae</taxon>
        <taxon>Deinococcus</taxon>
    </lineage>
</organism>
<dbReference type="Pfam" id="PF06983">
    <property type="entry name" value="3-dmu-9_3-mt"/>
    <property type="match status" value="1"/>
</dbReference>
<dbReference type="SUPFAM" id="SSF54593">
    <property type="entry name" value="Glyoxalase/Bleomycin resistance protein/Dihydroxybiphenyl dioxygenase"/>
    <property type="match status" value="1"/>
</dbReference>
<name>A0ABV6AWV6_9DEIO</name>
<dbReference type="PANTHER" id="PTHR33990">
    <property type="entry name" value="PROTEIN YJDN-RELATED"/>
    <property type="match status" value="1"/>
</dbReference>
<evidence type="ECO:0000313" key="2">
    <source>
        <dbReference type="EMBL" id="MFB9991900.1"/>
    </source>
</evidence>
<dbReference type="EMBL" id="JBHLYR010000025">
    <property type="protein sequence ID" value="MFB9991900.1"/>
    <property type="molecule type" value="Genomic_DNA"/>
</dbReference>
<dbReference type="PANTHER" id="PTHR33990:SF1">
    <property type="entry name" value="PROTEIN YJDN"/>
    <property type="match status" value="1"/>
</dbReference>
<dbReference type="CDD" id="cd06588">
    <property type="entry name" value="PhnB_like"/>
    <property type="match status" value="1"/>
</dbReference>
<dbReference type="InterPro" id="IPR028973">
    <property type="entry name" value="PhnB-like"/>
</dbReference>